<name>D8PDJ2_9BACT</name>
<organism evidence="2 3">
    <name type="scientific">Nitrospira defluvii</name>
    <dbReference type="NCBI Taxonomy" id="330214"/>
    <lineage>
        <taxon>Bacteria</taxon>
        <taxon>Pseudomonadati</taxon>
        <taxon>Nitrospirota</taxon>
        <taxon>Nitrospiria</taxon>
        <taxon>Nitrospirales</taxon>
        <taxon>Nitrospiraceae</taxon>
        <taxon>Nitrospira</taxon>
    </lineage>
</organism>
<dbReference type="STRING" id="330214.NIDE1566"/>
<dbReference type="Proteomes" id="UP000001660">
    <property type="component" value="Chromosome"/>
</dbReference>
<dbReference type="HOGENOM" id="CLU_2435397_0_0_0"/>
<dbReference type="KEGG" id="nde:NIDE1566"/>
<evidence type="ECO:0000313" key="2">
    <source>
        <dbReference type="EMBL" id="CBK41301.1"/>
    </source>
</evidence>
<accession>D8PDJ2</accession>
<feature type="region of interest" description="Disordered" evidence="1">
    <location>
        <begin position="69"/>
        <end position="90"/>
    </location>
</feature>
<protein>
    <submittedName>
        <fullName evidence="2">Uncharacterized protein</fullName>
    </submittedName>
</protein>
<evidence type="ECO:0000256" key="1">
    <source>
        <dbReference type="SAM" id="MobiDB-lite"/>
    </source>
</evidence>
<dbReference type="AlphaFoldDB" id="D8PDJ2"/>
<reference evidence="2 3" key="1">
    <citation type="journal article" date="2010" name="Proc. Natl. Acad. Sci. U.S.A.">
        <title>A Nitrospira metagenome illuminates the physiology and evolution of globally important nitrite-oxidizing bacteria.</title>
        <authorList>
            <person name="Lucker S."/>
            <person name="Wagner M."/>
            <person name="Maixner F."/>
            <person name="Pelletier E."/>
            <person name="Koch H."/>
            <person name="Vacherie B."/>
            <person name="Rattei T."/>
            <person name="Sinninghe Damste J."/>
            <person name="Spieck E."/>
            <person name="Le Paslier D."/>
            <person name="Daims H."/>
        </authorList>
    </citation>
    <scope>NUCLEOTIDE SEQUENCE [LARGE SCALE GENOMIC DNA]</scope>
</reference>
<dbReference type="EMBL" id="FP929003">
    <property type="protein sequence ID" value="CBK41301.1"/>
    <property type="molecule type" value="Genomic_DNA"/>
</dbReference>
<keyword evidence="3" id="KW-1185">Reference proteome</keyword>
<evidence type="ECO:0000313" key="3">
    <source>
        <dbReference type="Proteomes" id="UP000001660"/>
    </source>
</evidence>
<gene>
    <name evidence="2" type="ORF">NIDE1566</name>
</gene>
<proteinExistence type="predicted"/>
<sequence>MPWLLPVAFILPLSYSGEPGAPRLSYVTPSWYEPRMGSTPWQVETKQGHPIPRIRPVHLRETNPLRLTGTAVQSCRRPGYPPRARTSNSG</sequence>